<dbReference type="AlphaFoldDB" id="A0A4Y1R6A7"/>
<proteinExistence type="predicted"/>
<evidence type="ECO:0000313" key="1">
    <source>
        <dbReference type="EMBL" id="BBG99688.1"/>
    </source>
</evidence>
<sequence>NFRIVKRTLWFPWARLTRIGKFDRSVDRVSPDAIPLSELGSWTYSDHANAAGGTLSGSSSMGLLVEFWEMFNLQGRLCQNFR</sequence>
<organism evidence="1">
    <name type="scientific">Prunus dulcis</name>
    <name type="common">Almond</name>
    <name type="synonym">Amygdalus dulcis</name>
    <dbReference type="NCBI Taxonomy" id="3755"/>
    <lineage>
        <taxon>Eukaryota</taxon>
        <taxon>Viridiplantae</taxon>
        <taxon>Streptophyta</taxon>
        <taxon>Embryophyta</taxon>
        <taxon>Tracheophyta</taxon>
        <taxon>Spermatophyta</taxon>
        <taxon>Magnoliopsida</taxon>
        <taxon>eudicotyledons</taxon>
        <taxon>Gunneridae</taxon>
        <taxon>Pentapetalae</taxon>
        <taxon>rosids</taxon>
        <taxon>fabids</taxon>
        <taxon>Rosales</taxon>
        <taxon>Rosaceae</taxon>
        <taxon>Amygdaloideae</taxon>
        <taxon>Amygdaleae</taxon>
        <taxon>Prunus</taxon>
    </lineage>
</organism>
<gene>
    <name evidence="1" type="ORF">Prudu_009462</name>
</gene>
<reference evidence="1" key="1">
    <citation type="journal article" date="2019" name="Science">
        <title>Mutation of a bHLH transcription factor allowed almond domestication.</title>
        <authorList>
            <person name="Sanchez-Perez R."/>
            <person name="Pavan S."/>
            <person name="Mazzeo R."/>
            <person name="Moldovan C."/>
            <person name="Aiese Cigliano R."/>
            <person name="Del Cueto J."/>
            <person name="Ricciardi F."/>
            <person name="Lotti C."/>
            <person name="Ricciardi L."/>
            <person name="Dicenta F."/>
            <person name="Lopez-Marques R.L."/>
            <person name="Lindberg Moller B."/>
        </authorList>
    </citation>
    <scope>NUCLEOTIDE SEQUENCE</scope>
</reference>
<feature type="non-terminal residue" evidence="1">
    <location>
        <position position="1"/>
    </location>
</feature>
<dbReference type="EMBL" id="AP019299">
    <property type="protein sequence ID" value="BBG99688.1"/>
    <property type="molecule type" value="Genomic_DNA"/>
</dbReference>
<name>A0A4Y1R6A7_PRUDU</name>
<protein>
    <submittedName>
        <fullName evidence="1">Uncharacterized protein</fullName>
    </submittedName>
</protein>
<accession>A0A4Y1R6A7</accession>